<proteinExistence type="predicted"/>
<evidence type="ECO:0000259" key="1">
    <source>
        <dbReference type="Pfam" id="PF03364"/>
    </source>
</evidence>
<evidence type="ECO:0000313" key="3">
    <source>
        <dbReference type="Proteomes" id="UP000509791"/>
    </source>
</evidence>
<sequence length="291" mass="34667">MKTKISSEIIIEDNIEVVYNSYFDIRKWQDVLSDVLGVNVISNSESYQEFTMTVYKHFQEETVHSKRYCETNKSIRLEQITPPPQVSTMSGLWEFYQLNQKRTLVRASREFEVKQSINLKDYSSKLLDSLNQNLNHFKNYIEKIGIIEVSLKMPEKIDVVQQKFWDIITWNKIWNKINSTEMVFESGTIQDFFMVVERENRLERIRTIQEKTPSGDIFLYSIIPPEKLTMHHGSWSFIDLGDSTGVICKRVFRMSDRHQSEFCEYKRNFQSRLNQILKEFQNYYLGEEIVN</sequence>
<evidence type="ECO:0000313" key="2">
    <source>
        <dbReference type="EMBL" id="CAD0152030.1"/>
    </source>
</evidence>
<feature type="domain" description="Coenzyme Q-binding protein COQ10 START" evidence="1">
    <location>
        <begin position="15"/>
        <end position="115"/>
    </location>
</feature>
<dbReference type="RefSeq" id="WP_180487796.1">
    <property type="nucleotide sequence ID" value="NZ_LR822027.1"/>
</dbReference>
<name>A0A8D6U6I4_STRTR</name>
<protein>
    <recommendedName>
        <fullName evidence="1">Coenzyme Q-binding protein COQ10 START domain-containing protein</fullName>
    </recommendedName>
</protein>
<gene>
    <name evidence="2" type="ORF">STHERMO_0783</name>
</gene>
<dbReference type="Proteomes" id="UP000509791">
    <property type="component" value="Chromosome"/>
</dbReference>
<dbReference type="EMBL" id="LR822027">
    <property type="protein sequence ID" value="CAD0152030.1"/>
    <property type="molecule type" value="Genomic_DNA"/>
</dbReference>
<dbReference type="Pfam" id="PF03364">
    <property type="entry name" value="Polyketide_cyc"/>
    <property type="match status" value="1"/>
</dbReference>
<accession>A0A8D6U6I4</accession>
<dbReference type="SUPFAM" id="SSF55961">
    <property type="entry name" value="Bet v1-like"/>
    <property type="match status" value="1"/>
</dbReference>
<dbReference type="InterPro" id="IPR023393">
    <property type="entry name" value="START-like_dom_sf"/>
</dbReference>
<organism evidence="2 3">
    <name type="scientific">Streptococcus thermophilus</name>
    <dbReference type="NCBI Taxonomy" id="1308"/>
    <lineage>
        <taxon>Bacteria</taxon>
        <taxon>Bacillati</taxon>
        <taxon>Bacillota</taxon>
        <taxon>Bacilli</taxon>
        <taxon>Lactobacillales</taxon>
        <taxon>Streptococcaceae</taxon>
        <taxon>Streptococcus</taxon>
    </lineage>
</organism>
<dbReference type="Gene3D" id="3.30.530.20">
    <property type="match status" value="2"/>
</dbReference>
<reference evidence="2 3" key="1">
    <citation type="submission" date="2020-06" db="EMBL/GenBank/DDBJ databases">
        <authorList>
            <person name="Chuat V."/>
        </authorList>
    </citation>
    <scope>NUCLEOTIDE SEQUENCE [LARGE SCALE GENOMIC DNA]</scope>
    <source>
        <strain evidence="2">STH_CIRM_998</strain>
    </source>
</reference>
<dbReference type="AlphaFoldDB" id="A0A8D6U6I4"/>
<dbReference type="InterPro" id="IPR005031">
    <property type="entry name" value="COQ10_START"/>
</dbReference>